<reference evidence="4 5" key="2">
    <citation type="journal article" date="2023" name="Mol. Biol. Evol.">
        <title>Genomics of Secondarily Temperate Adaptation in the Only Non-Antarctic Icefish.</title>
        <authorList>
            <person name="Rivera-Colon A.G."/>
            <person name="Rayamajhi N."/>
            <person name="Minhas B.F."/>
            <person name="Madrigal G."/>
            <person name="Bilyk K.T."/>
            <person name="Yoon V."/>
            <person name="Hune M."/>
            <person name="Gregory S."/>
            <person name="Cheng C.H.C."/>
            <person name="Catchen J.M."/>
        </authorList>
    </citation>
    <scope>NUCLEOTIDE SEQUENCE [LARGE SCALE GENOMIC DNA]</scope>
    <source>
        <strain evidence="4">JMC-PN-2008</strain>
    </source>
</reference>
<feature type="region of interest" description="Disordered" evidence="3">
    <location>
        <begin position="90"/>
        <end position="265"/>
    </location>
</feature>
<feature type="compositionally biased region" description="Basic and acidic residues" evidence="3">
    <location>
        <begin position="149"/>
        <end position="175"/>
    </location>
</feature>
<dbReference type="GO" id="GO:2001236">
    <property type="term" value="P:regulation of extrinsic apoptotic signaling pathway"/>
    <property type="evidence" value="ECO:0007669"/>
    <property type="project" value="TreeGrafter"/>
</dbReference>
<dbReference type="InterPro" id="IPR036834">
    <property type="entry name" value="Bcl-2-like_sf"/>
</dbReference>
<evidence type="ECO:0000313" key="4">
    <source>
        <dbReference type="EMBL" id="KAK5855627.1"/>
    </source>
</evidence>
<keyword evidence="2" id="KW-0053">Apoptosis</keyword>
<comment type="caution">
    <text evidence="4">The sequence shown here is derived from an EMBL/GenBank/DDBJ whole genome shotgun (WGS) entry which is preliminary data.</text>
</comment>
<keyword evidence="1" id="KW-0597">Phosphoprotein</keyword>
<dbReference type="GO" id="GO:0006915">
    <property type="term" value="P:apoptotic process"/>
    <property type="evidence" value="ECO:0007669"/>
    <property type="project" value="UniProtKB-KW"/>
</dbReference>
<feature type="compositionally biased region" description="Basic and acidic residues" evidence="3">
    <location>
        <begin position="126"/>
        <end position="137"/>
    </location>
</feature>
<dbReference type="Proteomes" id="UP001346869">
    <property type="component" value="Unassembled WGS sequence"/>
</dbReference>
<evidence type="ECO:0000256" key="1">
    <source>
        <dbReference type="ARBA" id="ARBA00022553"/>
    </source>
</evidence>
<dbReference type="AlphaFoldDB" id="A0AAN8AHV1"/>
<dbReference type="PANTHER" id="PTHR14965">
    <property type="entry name" value="SI:CH73-248E21.1"/>
    <property type="match status" value="1"/>
</dbReference>
<name>A0AAN8AHV1_ELEMC</name>
<feature type="compositionally biased region" description="Basic and acidic residues" evidence="3">
    <location>
        <begin position="209"/>
        <end position="240"/>
    </location>
</feature>
<reference evidence="4 5" key="1">
    <citation type="journal article" date="2023" name="Genes (Basel)">
        <title>Chromosome-Level Genome Assembly and Circadian Gene Repertoire of the Patagonia Blennie Eleginops maclovinus-The Closest Ancestral Proxy of Antarctic Cryonotothenioids.</title>
        <authorList>
            <person name="Cheng C.C."/>
            <person name="Rivera-Colon A.G."/>
            <person name="Minhas B.F."/>
            <person name="Wilson L."/>
            <person name="Rayamajhi N."/>
            <person name="Vargas-Chacoff L."/>
            <person name="Catchen J.M."/>
        </authorList>
    </citation>
    <scope>NUCLEOTIDE SEQUENCE [LARGE SCALE GENOMIC DNA]</scope>
    <source>
        <strain evidence="4">JMC-PN-2008</strain>
    </source>
</reference>
<evidence type="ECO:0008006" key="6">
    <source>
        <dbReference type="Google" id="ProtNLM"/>
    </source>
</evidence>
<sequence>MKFLRRTKVGILRSQMRISSVMDQNIPVSEVVLLTRCSLSSKMCESAGCNSSVSSVSSISSISLVEIKVETHLVLQAFLHRTLSIPLKERPGTVGGLYRDPSKFSSKPQPKAKDGGDPQAADITSADEKKTGFKDFIKQLPLNNSIRRPAKDPRGSLDRDSRSKAVRDLRDDDVRTPSSTSEEEEGEKKQPKKLNQKKIKRKISRFFKKRIEKEKEEKDKEREKERDKEKDKERDRDGTRPQRPSTLPIDKQLEPPPDIISPNHPPEFYEEVAEKLEQIARRTTSKKTLCPTAPSPTVWDKEAVVQQLAQVLSLEGDSINTKIQTDPFLRSSLARLSYASFAKLLDTYSGSEVLDPPALQLAASPTLRRMAVTMEVTRRIVTATGAQRMQGYAESYMETFAPWVKSQGGWENVVDLEEPSEYD</sequence>
<dbReference type="SUPFAM" id="SSF56854">
    <property type="entry name" value="Bcl-2 inhibitors of programmed cell death"/>
    <property type="match status" value="1"/>
</dbReference>
<evidence type="ECO:0000313" key="5">
    <source>
        <dbReference type="Proteomes" id="UP001346869"/>
    </source>
</evidence>
<dbReference type="PANTHER" id="PTHR14965:SF2">
    <property type="entry name" value="BCL-2-LIKE PROTEIN 12"/>
    <property type="match status" value="1"/>
</dbReference>
<protein>
    <recommendedName>
        <fullName evidence="6">Bcl-2-like protein 12</fullName>
    </recommendedName>
</protein>
<organism evidence="4 5">
    <name type="scientific">Eleginops maclovinus</name>
    <name type="common">Patagonian blennie</name>
    <name type="synonym">Eleginus maclovinus</name>
    <dbReference type="NCBI Taxonomy" id="56733"/>
    <lineage>
        <taxon>Eukaryota</taxon>
        <taxon>Metazoa</taxon>
        <taxon>Chordata</taxon>
        <taxon>Craniata</taxon>
        <taxon>Vertebrata</taxon>
        <taxon>Euteleostomi</taxon>
        <taxon>Actinopterygii</taxon>
        <taxon>Neopterygii</taxon>
        <taxon>Teleostei</taxon>
        <taxon>Neoteleostei</taxon>
        <taxon>Acanthomorphata</taxon>
        <taxon>Eupercaria</taxon>
        <taxon>Perciformes</taxon>
        <taxon>Notothenioidei</taxon>
        <taxon>Eleginopidae</taxon>
        <taxon>Eleginops</taxon>
    </lineage>
</organism>
<accession>A0AAN8AHV1</accession>
<gene>
    <name evidence="4" type="ORF">PBY51_007289</name>
</gene>
<evidence type="ECO:0000256" key="3">
    <source>
        <dbReference type="SAM" id="MobiDB-lite"/>
    </source>
</evidence>
<proteinExistence type="predicted"/>
<feature type="compositionally biased region" description="Basic residues" evidence="3">
    <location>
        <begin position="190"/>
        <end position="208"/>
    </location>
</feature>
<dbReference type="EMBL" id="JAUZQC010000017">
    <property type="protein sequence ID" value="KAK5855627.1"/>
    <property type="molecule type" value="Genomic_DNA"/>
</dbReference>
<keyword evidence="5" id="KW-1185">Reference proteome</keyword>
<evidence type="ECO:0000256" key="2">
    <source>
        <dbReference type="ARBA" id="ARBA00022703"/>
    </source>
</evidence>
<feature type="compositionally biased region" description="Pro residues" evidence="3">
    <location>
        <begin position="254"/>
        <end position="265"/>
    </location>
</feature>